<protein>
    <submittedName>
        <fullName evidence="2">Uncharacterized protein</fullName>
    </submittedName>
</protein>
<reference evidence="2 3" key="1">
    <citation type="submission" date="2015-02" db="EMBL/GenBank/DDBJ databases">
        <authorList>
            <person name="Ju K.-S."/>
            <person name="Doroghazi J.R."/>
            <person name="Metcalf W."/>
        </authorList>
    </citation>
    <scope>NUCLEOTIDE SEQUENCE [LARGE SCALE GENOMIC DNA]</scope>
    <source>
        <strain evidence="2 3">NRRL B-16140</strain>
    </source>
</reference>
<keyword evidence="1" id="KW-0732">Signal</keyword>
<keyword evidence="3" id="KW-1185">Reference proteome</keyword>
<comment type="caution">
    <text evidence="2">The sequence shown here is derived from an EMBL/GenBank/DDBJ whole genome shotgun (WGS) entry which is preliminary data.</text>
</comment>
<dbReference type="AlphaFoldDB" id="A0A0F0H1D5"/>
<dbReference type="Proteomes" id="UP000033393">
    <property type="component" value="Unassembled WGS sequence"/>
</dbReference>
<dbReference type="OrthoDB" id="3696701at2"/>
<evidence type="ECO:0000256" key="1">
    <source>
        <dbReference type="SAM" id="SignalP"/>
    </source>
</evidence>
<proteinExistence type="predicted"/>
<gene>
    <name evidence="2" type="ORF">UK23_20380</name>
</gene>
<accession>A0A0F0H1D5</accession>
<organism evidence="2 3">
    <name type="scientific">Lentzea aerocolonigenes</name>
    <name type="common">Lechevalieria aerocolonigenes</name>
    <name type="synonym">Saccharothrix aerocolonigenes</name>
    <dbReference type="NCBI Taxonomy" id="68170"/>
    <lineage>
        <taxon>Bacteria</taxon>
        <taxon>Bacillati</taxon>
        <taxon>Actinomycetota</taxon>
        <taxon>Actinomycetes</taxon>
        <taxon>Pseudonocardiales</taxon>
        <taxon>Pseudonocardiaceae</taxon>
        <taxon>Lentzea</taxon>
    </lineage>
</organism>
<dbReference type="EMBL" id="JYJG01000136">
    <property type="protein sequence ID" value="KJK47408.1"/>
    <property type="molecule type" value="Genomic_DNA"/>
</dbReference>
<dbReference type="RefSeq" id="WP_052684841.1">
    <property type="nucleotide sequence ID" value="NZ_JYJG01000136.1"/>
</dbReference>
<feature type="signal peptide" evidence="1">
    <location>
        <begin position="1"/>
        <end position="22"/>
    </location>
</feature>
<sequence>MRLIATGLAVLAAASFALPANAAEGNAAFFSGANQSGTKSPVDLANSECVNTAPVRSGVNISSADIDVFYSADCSGSSYYVLGSLHQGTFPFPALSYRVR</sequence>
<evidence type="ECO:0000313" key="2">
    <source>
        <dbReference type="EMBL" id="KJK47408.1"/>
    </source>
</evidence>
<name>A0A0F0H1D5_LENAE</name>
<feature type="chain" id="PRO_5002441958" evidence="1">
    <location>
        <begin position="23"/>
        <end position="100"/>
    </location>
</feature>
<dbReference type="PATRIC" id="fig|68170.10.peg.5129"/>
<evidence type="ECO:0000313" key="3">
    <source>
        <dbReference type="Proteomes" id="UP000033393"/>
    </source>
</evidence>